<dbReference type="InterPro" id="IPR001750">
    <property type="entry name" value="ND/Mrp_TM"/>
</dbReference>
<evidence type="ECO:0000256" key="6">
    <source>
        <dbReference type="ARBA" id="ARBA00023136"/>
    </source>
</evidence>
<evidence type="ECO:0000256" key="1">
    <source>
        <dbReference type="ARBA" id="ARBA00004651"/>
    </source>
</evidence>
<evidence type="ECO:0000256" key="5">
    <source>
        <dbReference type="ARBA" id="ARBA00023002"/>
    </source>
</evidence>
<evidence type="ECO:0000256" key="7">
    <source>
        <dbReference type="SAM" id="Phobius"/>
    </source>
</evidence>
<reference evidence="9" key="1">
    <citation type="submission" date="2013-08" db="EMBL/GenBank/DDBJ databases">
        <authorList>
            <person name="Mendez C."/>
            <person name="Richter M."/>
            <person name="Ferrer M."/>
            <person name="Sanchez J."/>
        </authorList>
    </citation>
    <scope>NUCLEOTIDE SEQUENCE</scope>
</reference>
<dbReference type="GO" id="GO:0005886">
    <property type="term" value="C:plasma membrane"/>
    <property type="evidence" value="ECO:0007669"/>
    <property type="project" value="UniProtKB-SubCell"/>
</dbReference>
<proteinExistence type="predicted"/>
<keyword evidence="5" id="KW-0560">Oxidoreductase</keyword>
<evidence type="ECO:0000256" key="2">
    <source>
        <dbReference type="ARBA" id="ARBA00022475"/>
    </source>
</evidence>
<feature type="transmembrane region" description="Helical" evidence="7">
    <location>
        <begin position="54"/>
        <end position="77"/>
    </location>
</feature>
<dbReference type="Pfam" id="PF00361">
    <property type="entry name" value="Proton_antipo_M"/>
    <property type="match status" value="1"/>
</dbReference>
<feature type="non-terminal residue" evidence="9">
    <location>
        <position position="98"/>
    </location>
</feature>
<dbReference type="GO" id="GO:0016491">
    <property type="term" value="F:oxidoreductase activity"/>
    <property type="evidence" value="ECO:0007669"/>
    <property type="project" value="UniProtKB-KW"/>
</dbReference>
<protein>
    <submittedName>
        <fullName evidence="9">Hydrogenase 4 subunit B</fullName>
    </submittedName>
</protein>
<dbReference type="AlphaFoldDB" id="T1C522"/>
<evidence type="ECO:0000256" key="4">
    <source>
        <dbReference type="ARBA" id="ARBA00022989"/>
    </source>
</evidence>
<dbReference type="InterPro" id="IPR052175">
    <property type="entry name" value="ComplexI-like_HydComp"/>
</dbReference>
<reference evidence="9" key="2">
    <citation type="journal article" date="2014" name="ISME J.">
        <title>Microbial stratification in low pH oxic and suboxic macroscopic growths along an acid mine drainage.</title>
        <authorList>
            <person name="Mendez-Garcia C."/>
            <person name="Mesa V."/>
            <person name="Sprenger R.R."/>
            <person name="Richter M."/>
            <person name="Diez M.S."/>
            <person name="Solano J."/>
            <person name="Bargiela R."/>
            <person name="Golyshina O.V."/>
            <person name="Manteca A."/>
            <person name="Ramos J.L."/>
            <person name="Gallego J.R."/>
            <person name="Llorente I."/>
            <person name="Martins Dos Santos V.A."/>
            <person name="Jensen O.N."/>
            <person name="Pelaez A.I."/>
            <person name="Sanchez J."/>
            <person name="Ferrer M."/>
        </authorList>
    </citation>
    <scope>NUCLEOTIDE SEQUENCE</scope>
</reference>
<dbReference type="EMBL" id="AUZY01004989">
    <property type="protein sequence ID" value="EQD60409.1"/>
    <property type="molecule type" value="Genomic_DNA"/>
</dbReference>
<gene>
    <name evidence="9" type="ORF">B1B_07801</name>
</gene>
<evidence type="ECO:0000259" key="8">
    <source>
        <dbReference type="Pfam" id="PF00361"/>
    </source>
</evidence>
<dbReference type="PANTHER" id="PTHR42682">
    <property type="entry name" value="HYDROGENASE-4 COMPONENT F"/>
    <property type="match status" value="1"/>
</dbReference>
<accession>T1C522</accession>
<evidence type="ECO:0000313" key="9">
    <source>
        <dbReference type="EMBL" id="EQD60409.1"/>
    </source>
</evidence>
<feature type="transmembrane region" description="Helical" evidence="7">
    <location>
        <begin position="26"/>
        <end position="47"/>
    </location>
</feature>
<dbReference type="PANTHER" id="PTHR42682:SF3">
    <property type="entry name" value="FORMATE HYDROGENLYASE SUBUNIT 3-RELATED"/>
    <property type="match status" value="1"/>
</dbReference>
<evidence type="ECO:0000256" key="3">
    <source>
        <dbReference type="ARBA" id="ARBA00022692"/>
    </source>
</evidence>
<keyword evidence="6 7" id="KW-0472">Membrane</keyword>
<feature type="domain" description="NADH:quinone oxidoreductase/Mrp antiporter transmembrane" evidence="8">
    <location>
        <begin position="1"/>
        <end position="72"/>
    </location>
</feature>
<organism evidence="9">
    <name type="scientific">mine drainage metagenome</name>
    <dbReference type="NCBI Taxonomy" id="410659"/>
    <lineage>
        <taxon>unclassified sequences</taxon>
        <taxon>metagenomes</taxon>
        <taxon>ecological metagenomes</taxon>
    </lineage>
</organism>
<name>T1C522_9ZZZZ</name>
<comment type="caution">
    <text evidence="9">The sequence shown here is derived from an EMBL/GenBank/DDBJ whole genome shotgun (WGS) entry which is preliminary data.</text>
</comment>
<sequence length="98" mass="10667">MLKIAIYGMIRVWFNLIGVQYLSWKWGAVVLAVGLFTALFGILFALTQNDLKRLLAYSSIDNIGIIVMGLGLSIIFFGTGHPIPGALGLIAALYHSLN</sequence>
<keyword evidence="3 7" id="KW-0812">Transmembrane</keyword>
<comment type="subcellular location">
    <subcellularLocation>
        <location evidence="1">Cell membrane</location>
        <topology evidence="1">Multi-pass membrane protein</topology>
    </subcellularLocation>
</comment>
<keyword evidence="2" id="KW-1003">Cell membrane</keyword>
<keyword evidence="4 7" id="KW-1133">Transmembrane helix</keyword>